<keyword evidence="5" id="KW-0378">Hydrolase</keyword>
<dbReference type="InterPro" id="IPR051600">
    <property type="entry name" value="Beta-PGM-like"/>
</dbReference>
<dbReference type="InterPro" id="IPR023214">
    <property type="entry name" value="HAD_sf"/>
</dbReference>
<accession>A0A9X3CSX2</accession>
<keyword evidence="6" id="KW-1185">Reference proteome</keyword>
<keyword evidence="4" id="KW-0460">Magnesium</keyword>
<name>A0A9X3CSX2_9VIBR</name>
<dbReference type="SUPFAM" id="SSF56784">
    <property type="entry name" value="HAD-like"/>
    <property type="match status" value="1"/>
</dbReference>
<dbReference type="Gene3D" id="1.10.150.240">
    <property type="entry name" value="Putative phosphatase, domain 2"/>
    <property type="match status" value="1"/>
</dbReference>
<dbReference type="InterPro" id="IPR036412">
    <property type="entry name" value="HAD-like_sf"/>
</dbReference>
<keyword evidence="3" id="KW-0479">Metal-binding</keyword>
<dbReference type="SFLD" id="SFLDG01129">
    <property type="entry name" value="C1.5:_HAD__Beta-PGM__Phosphata"/>
    <property type="match status" value="1"/>
</dbReference>
<protein>
    <submittedName>
        <fullName evidence="5">HAD-IA family hydrolase</fullName>
    </submittedName>
</protein>
<dbReference type="PANTHER" id="PTHR46193">
    <property type="entry name" value="6-PHOSPHOGLUCONATE PHOSPHATASE"/>
    <property type="match status" value="1"/>
</dbReference>
<comment type="similarity">
    <text evidence="2">Belongs to the HAD-like hydrolase superfamily. CbbY/CbbZ/Gph/YieH family.</text>
</comment>
<dbReference type="GO" id="GO:0016787">
    <property type="term" value="F:hydrolase activity"/>
    <property type="evidence" value="ECO:0007669"/>
    <property type="project" value="UniProtKB-KW"/>
</dbReference>
<comment type="cofactor">
    <cofactor evidence="1">
        <name>Mg(2+)</name>
        <dbReference type="ChEBI" id="CHEBI:18420"/>
    </cofactor>
</comment>
<dbReference type="Proteomes" id="UP001155587">
    <property type="component" value="Unassembled WGS sequence"/>
</dbReference>
<dbReference type="RefSeq" id="WP_265677459.1">
    <property type="nucleotide sequence ID" value="NZ_JAKRRY010000049.1"/>
</dbReference>
<reference evidence="5" key="1">
    <citation type="submission" date="2022-02" db="EMBL/GenBank/DDBJ databases">
        <title>Vibrio sp. nov, a new bacterium isolated from seawater.</title>
        <authorList>
            <person name="Yuan Y."/>
        </authorList>
    </citation>
    <scope>NUCLEOTIDE SEQUENCE</scope>
    <source>
        <strain evidence="5">ZSDZ65</strain>
    </source>
</reference>
<dbReference type="CDD" id="cd07526">
    <property type="entry name" value="HAD_BPGM_like"/>
    <property type="match status" value="1"/>
</dbReference>
<evidence type="ECO:0000256" key="3">
    <source>
        <dbReference type="ARBA" id="ARBA00022723"/>
    </source>
</evidence>
<dbReference type="InterPro" id="IPR023198">
    <property type="entry name" value="PGP-like_dom2"/>
</dbReference>
<dbReference type="PANTHER" id="PTHR46193:SF10">
    <property type="entry name" value="6-PHOSPHOGLUCONATE PHOSPHATASE"/>
    <property type="match status" value="1"/>
</dbReference>
<dbReference type="AlphaFoldDB" id="A0A9X3CSX2"/>
<dbReference type="NCBIfam" id="TIGR01509">
    <property type="entry name" value="HAD-SF-IA-v3"/>
    <property type="match status" value="1"/>
</dbReference>
<dbReference type="SFLD" id="SFLDG01135">
    <property type="entry name" value="C1.5.6:_HAD__Beta-PGM__Phospha"/>
    <property type="match status" value="1"/>
</dbReference>
<comment type="caution">
    <text evidence="5">The sequence shown here is derived from an EMBL/GenBank/DDBJ whole genome shotgun (WGS) entry which is preliminary data.</text>
</comment>
<evidence type="ECO:0000256" key="2">
    <source>
        <dbReference type="ARBA" id="ARBA00006171"/>
    </source>
</evidence>
<dbReference type="Pfam" id="PF13419">
    <property type="entry name" value="HAD_2"/>
    <property type="match status" value="1"/>
</dbReference>
<evidence type="ECO:0000313" key="6">
    <source>
        <dbReference type="Proteomes" id="UP001155587"/>
    </source>
</evidence>
<sequence>MASEIQLIIFDCDGTLVDSERLCNLALERQLAEVGVRYSAEQLIANYRGVKFTEILSSIQSECQLTLPDSFETEYRLKVRDLFDQQLTANEGVAEVLKSLTIPVCIGSSAPRAKIEHALNVTGLEKYFDNAIFSAHEVGSWKPEPGLFLHAANTMGVAPEHCCVVEDSLVGLQATHRAGMTSVYYAPHLEEIDVFGSTHIQHMSQLLNVIR</sequence>
<evidence type="ECO:0000256" key="1">
    <source>
        <dbReference type="ARBA" id="ARBA00001946"/>
    </source>
</evidence>
<organism evidence="5 6">
    <name type="scientific">Vibrio qingdaonensis</name>
    <dbReference type="NCBI Taxonomy" id="2829491"/>
    <lineage>
        <taxon>Bacteria</taxon>
        <taxon>Pseudomonadati</taxon>
        <taxon>Pseudomonadota</taxon>
        <taxon>Gammaproteobacteria</taxon>
        <taxon>Vibrionales</taxon>
        <taxon>Vibrionaceae</taxon>
        <taxon>Vibrio</taxon>
    </lineage>
</organism>
<evidence type="ECO:0000256" key="4">
    <source>
        <dbReference type="ARBA" id="ARBA00022842"/>
    </source>
</evidence>
<dbReference type="SFLD" id="SFLDS00003">
    <property type="entry name" value="Haloacid_Dehalogenase"/>
    <property type="match status" value="1"/>
</dbReference>
<proteinExistence type="inferred from homology"/>
<dbReference type="InterPro" id="IPR041492">
    <property type="entry name" value="HAD_2"/>
</dbReference>
<dbReference type="EMBL" id="JAKRRY010000049">
    <property type="protein sequence ID" value="MCW8348858.1"/>
    <property type="molecule type" value="Genomic_DNA"/>
</dbReference>
<dbReference type="InterPro" id="IPR006439">
    <property type="entry name" value="HAD-SF_hydro_IA"/>
</dbReference>
<evidence type="ECO:0000313" key="5">
    <source>
        <dbReference type="EMBL" id="MCW8348858.1"/>
    </source>
</evidence>
<gene>
    <name evidence="5" type="ORF">MD535_22970</name>
</gene>
<dbReference type="Gene3D" id="3.40.50.1000">
    <property type="entry name" value="HAD superfamily/HAD-like"/>
    <property type="match status" value="1"/>
</dbReference>
<dbReference type="GO" id="GO:0046872">
    <property type="term" value="F:metal ion binding"/>
    <property type="evidence" value="ECO:0007669"/>
    <property type="project" value="UniProtKB-KW"/>
</dbReference>